<organism evidence="2 3">
    <name type="scientific">Kibdelosporangium aridum</name>
    <dbReference type="NCBI Taxonomy" id="2030"/>
    <lineage>
        <taxon>Bacteria</taxon>
        <taxon>Bacillati</taxon>
        <taxon>Actinomycetota</taxon>
        <taxon>Actinomycetes</taxon>
        <taxon>Pseudonocardiales</taxon>
        <taxon>Pseudonocardiaceae</taxon>
        <taxon>Kibdelosporangium</taxon>
    </lineage>
</organism>
<sequence>MLDYFIVGTVGTVGTVGIDVASRAIANRLTRHSSTETTAAHRRPRGRPPDPVLRLALETVGARGLGLGRTQTNIQADMPSKSALENHRTA</sequence>
<name>A0A1Y5XZL2_KIBAR</name>
<dbReference type="AlphaFoldDB" id="A0A1Y5XZL2"/>
<dbReference type="OrthoDB" id="3695567at2"/>
<protein>
    <submittedName>
        <fullName evidence="2">Uncharacterized protein</fullName>
    </submittedName>
</protein>
<dbReference type="EMBL" id="FWXV01000006">
    <property type="protein sequence ID" value="SMD20458.1"/>
    <property type="molecule type" value="Genomic_DNA"/>
</dbReference>
<gene>
    <name evidence="2" type="ORF">SAMN05661093_06436</name>
</gene>
<dbReference type="Proteomes" id="UP000192674">
    <property type="component" value="Unassembled WGS sequence"/>
</dbReference>
<feature type="region of interest" description="Disordered" evidence="1">
    <location>
        <begin position="31"/>
        <end position="51"/>
    </location>
</feature>
<keyword evidence="3" id="KW-1185">Reference proteome</keyword>
<proteinExistence type="predicted"/>
<evidence type="ECO:0000313" key="3">
    <source>
        <dbReference type="Proteomes" id="UP000192674"/>
    </source>
</evidence>
<dbReference type="RefSeq" id="WP_084430537.1">
    <property type="nucleotide sequence ID" value="NZ_FWXV01000006.1"/>
</dbReference>
<evidence type="ECO:0000256" key="1">
    <source>
        <dbReference type="SAM" id="MobiDB-lite"/>
    </source>
</evidence>
<evidence type="ECO:0000313" key="2">
    <source>
        <dbReference type="EMBL" id="SMD20458.1"/>
    </source>
</evidence>
<accession>A0A1Y5XZL2</accession>
<reference evidence="2 3" key="1">
    <citation type="submission" date="2017-04" db="EMBL/GenBank/DDBJ databases">
        <authorList>
            <person name="Afonso C.L."/>
            <person name="Miller P.J."/>
            <person name="Scott M.A."/>
            <person name="Spackman E."/>
            <person name="Goraichik I."/>
            <person name="Dimitrov K.M."/>
            <person name="Suarez D.L."/>
            <person name="Swayne D.E."/>
        </authorList>
    </citation>
    <scope>NUCLEOTIDE SEQUENCE [LARGE SCALE GENOMIC DNA]</scope>
    <source>
        <strain evidence="2 3">DSM 43828</strain>
    </source>
</reference>
<feature type="region of interest" description="Disordered" evidence="1">
    <location>
        <begin position="66"/>
        <end position="90"/>
    </location>
</feature>